<dbReference type="EMBL" id="JBHSAM010000036">
    <property type="protein sequence ID" value="MFC4104208.1"/>
    <property type="molecule type" value="Genomic_DNA"/>
</dbReference>
<dbReference type="RefSeq" id="WP_377722743.1">
    <property type="nucleotide sequence ID" value="NZ_JBHSAM010000036.1"/>
</dbReference>
<organism evidence="2 3">
    <name type="scientific">Paenibacillus xanthanilyticus</name>
    <dbReference type="NCBI Taxonomy" id="1783531"/>
    <lineage>
        <taxon>Bacteria</taxon>
        <taxon>Bacillati</taxon>
        <taxon>Bacillota</taxon>
        <taxon>Bacilli</taxon>
        <taxon>Bacillales</taxon>
        <taxon>Paenibacillaceae</taxon>
        <taxon>Paenibacillus</taxon>
    </lineage>
</organism>
<feature type="transmembrane region" description="Helical" evidence="1">
    <location>
        <begin position="12"/>
        <end position="33"/>
    </location>
</feature>
<feature type="transmembrane region" description="Helical" evidence="1">
    <location>
        <begin position="124"/>
        <end position="144"/>
    </location>
</feature>
<feature type="transmembrane region" description="Helical" evidence="1">
    <location>
        <begin position="156"/>
        <end position="175"/>
    </location>
</feature>
<feature type="transmembrane region" description="Helical" evidence="1">
    <location>
        <begin position="94"/>
        <end position="112"/>
    </location>
</feature>
<protein>
    <submittedName>
        <fullName evidence="2">DUF2306 domain-containing protein</fullName>
    </submittedName>
</protein>
<feature type="transmembrane region" description="Helical" evidence="1">
    <location>
        <begin position="53"/>
        <end position="73"/>
    </location>
</feature>
<evidence type="ECO:0000313" key="3">
    <source>
        <dbReference type="Proteomes" id="UP001595715"/>
    </source>
</evidence>
<keyword evidence="1" id="KW-0812">Transmembrane</keyword>
<keyword evidence="3" id="KW-1185">Reference proteome</keyword>
<comment type="caution">
    <text evidence="2">The sequence shown here is derived from an EMBL/GenBank/DDBJ whole genome shotgun (WGS) entry which is preliminary data.</text>
</comment>
<sequence length="215" mass="24259">MPVRPERRRRVYLLIAGVVLLYILYVVLNNYVIDPGAETFLGYKTDLGRELKLRIWLKVMYVHVGFACLAMASGLANFSSWSYVLHRHFHRANGWLYVSSVLIVVLTSGYMAPYANGGKVSSMGFNLLNMLWLIATTTALVYIFKRRADRHRQWMLRSYAFCFTNMLIHLLAFVLHDIIGIAYAESYTIAVYGAIALVLAAPELLIRAGAGTKSG</sequence>
<feature type="transmembrane region" description="Helical" evidence="1">
    <location>
        <begin position="187"/>
        <end position="206"/>
    </location>
</feature>
<dbReference type="InterPro" id="IPR018750">
    <property type="entry name" value="DUF2306_membrane"/>
</dbReference>
<keyword evidence="1" id="KW-1133">Transmembrane helix</keyword>
<dbReference type="Pfam" id="PF10067">
    <property type="entry name" value="DUF2306"/>
    <property type="match status" value="1"/>
</dbReference>
<evidence type="ECO:0000256" key="1">
    <source>
        <dbReference type="SAM" id="Phobius"/>
    </source>
</evidence>
<name>A0ABV8KDU1_9BACL</name>
<gene>
    <name evidence="2" type="ORF">ACFOZ8_31770</name>
</gene>
<accession>A0ABV8KDU1</accession>
<evidence type="ECO:0000313" key="2">
    <source>
        <dbReference type="EMBL" id="MFC4104208.1"/>
    </source>
</evidence>
<dbReference type="Proteomes" id="UP001595715">
    <property type="component" value="Unassembled WGS sequence"/>
</dbReference>
<reference evidence="3" key="1">
    <citation type="journal article" date="2019" name="Int. J. Syst. Evol. Microbiol.">
        <title>The Global Catalogue of Microorganisms (GCM) 10K type strain sequencing project: providing services to taxonomists for standard genome sequencing and annotation.</title>
        <authorList>
            <consortium name="The Broad Institute Genomics Platform"/>
            <consortium name="The Broad Institute Genome Sequencing Center for Infectious Disease"/>
            <person name="Wu L."/>
            <person name="Ma J."/>
        </authorList>
    </citation>
    <scope>NUCLEOTIDE SEQUENCE [LARGE SCALE GENOMIC DNA]</scope>
    <source>
        <strain evidence="3">IBRC-M 10987</strain>
    </source>
</reference>
<keyword evidence="1" id="KW-0472">Membrane</keyword>
<proteinExistence type="predicted"/>